<protein>
    <submittedName>
        <fullName evidence="5">Succinyl-CoA:acetate CoA-transferase</fullName>
    </submittedName>
</protein>
<dbReference type="GO" id="GO:0003986">
    <property type="term" value="F:acetyl-CoA hydrolase activity"/>
    <property type="evidence" value="ECO:0007669"/>
    <property type="project" value="TreeGrafter"/>
</dbReference>
<gene>
    <name evidence="5" type="ORF">SAMN04488691_102138</name>
</gene>
<reference evidence="5 6" key="1">
    <citation type="submission" date="2016-10" db="EMBL/GenBank/DDBJ databases">
        <authorList>
            <person name="de Groot N.N."/>
        </authorList>
    </citation>
    <scope>NUCLEOTIDE SEQUENCE [LARGE SCALE GENOMIC DNA]</scope>
    <source>
        <strain evidence="5 6">CDM_5</strain>
    </source>
</reference>
<accession>A0A1H7KWL9</accession>
<proteinExistence type="inferred from homology"/>
<dbReference type="PANTHER" id="PTHR43609">
    <property type="entry name" value="ACETYL-COA HYDROLASE"/>
    <property type="match status" value="1"/>
</dbReference>
<dbReference type="RefSeq" id="WP_083405258.1">
    <property type="nucleotide sequence ID" value="NZ_FOAD01000002.1"/>
</dbReference>
<feature type="domain" description="Acetyl-CoA hydrolase/transferase N-terminal" evidence="3">
    <location>
        <begin position="27"/>
        <end position="204"/>
    </location>
</feature>
<dbReference type="OrthoDB" id="147145at2157"/>
<dbReference type="InterPro" id="IPR003702">
    <property type="entry name" value="ActCoA_hydro_N"/>
</dbReference>
<evidence type="ECO:0000313" key="5">
    <source>
        <dbReference type="EMBL" id="SEK91142.1"/>
    </source>
</evidence>
<dbReference type="InterPro" id="IPR026888">
    <property type="entry name" value="AcetylCoA_hyd_C"/>
</dbReference>
<comment type="similarity">
    <text evidence="1">Belongs to the acetyl-CoA hydrolase/transferase family.</text>
</comment>
<dbReference type="InterPro" id="IPR037171">
    <property type="entry name" value="NagB/RpiA_transferase-like"/>
</dbReference>
<dbReference type="SUPFAM" id="SSF100950">
    <property type="entry name" value="NagB/RpiA/CoA transferase-like"/>
    <property type="match status" value="2"/>
</dbReference>
<dbReference type="Pfam" id="PF13336">
    <property type="entry name" value="AcetylCoA_hyd_C"/>
    <property type="match status" value="1"/>
</dbReference>
<dbReference type="Gene3D" id="3.40.1080.20">
    <property type="entry name" value="Acetyl-CoA hydrolase/transferase C-terminal domain"/>
    <property type="match status" value="1"/>
</dbReference>
<organism evidence="5 6">
    <name type="scientific">Haloferax larsenii</name>
    <dbReference type="NCBI Taxonomy" id="302484"/>
    <lineage>
        <taxon>Archaea</taxon>
        <taxon>Methanobacteriati</taxon>
        <taxon>Methanobacteriota</taxon>
        <taxon>Stenosarchaea group</taxon>
        <taxon>Halobacteria</taxon>
        <taxon>Halobacteriales</taxon>
        <taxon>Haloferacaceae</taxon>
        <taxon>Haloferax</taxon>
    </lineage>
</organism>
<feature type="domain" description="Acetyl-CoA hydrolase/transferase C-terminal" evidence="4">
    <location>
        <begin position="321"/>
        <end position="467"/>
    </location>
</feature>
<dbReference type="PANTHER" id="PTHR43609:SF1">
    <property type="entry name" value="ACETYL-COA HYDROLASE"/>
    <property type="match status" value="1"/>
</dbReference>
<dbReference type="InterPro" id="IPR046433">
    <property type="entry name" value="ActCoA_hydro"/>
</dbReference>
<dbReference type="EMBL" id="FOAD01000002">
    <property type="protein sequence ID" value="SEK91142.1"/>
    <property type="molecule type" value="Genomic_DNA"/>
</dbReference>
<dbReference type="Proteomes" id="UP000183894">
    <property type="component" value="Unassembled WGS sequence"/>
</dbReference>
<dbReference type="GO" id="GO:0006083">
    <property type="term" value="P:acetate metabolic process"/>
    <property type="evidence" value="ECO:0007669"/>
    <property type="project" value="InterPro"/>
</dbReference>
<evidence type="ECO:0000259" key="4">
    <source>
        <dbReference type="Pfam" id="PF13336"/>
    </source>
</evidence>
<dbReference type="InterPro" id="IPR038460">
    <property type="entry name" value="AcetylCoA_hyd_C_sf"/>
</dbReference>
<dbReference type="Gene3D" id="3.30.750.70">
    <property type="entry name" value="4-hydroxybutyrate coenzyme like domains"/>
    <property type="match status" value="1"/>
</dbReference>
<dbReference type="FunFam" id="3.40.1080.20:FF:000001">
    <property type="entry name" value="Acetyl-CoA hydrolase Ach1"/>
    <property type="match status" value="1"/>
</dbReference>
<evidence type="ECO:0000259" key="3">
    <source>
        <dbReference type="Pfam" id="PF02550"/>
    </source>
</evidence>
<dbReference type="Pfam" id="PF02550">
    <property type="entry name" value="AcetylCoA_hydro"/>
    <property type="match status" value="1"/>
</dbReference>
<dbReference type="GO" id="GO:0008775">
    <property type="term" value="F:acetate CoA-transferase activity"/>
    <property type="evidence" value="ECO:0007669"/>
    <property type="project" value="InterPro"/>
</dbReference>
<evidence type="ECO:0000256" key="1">
    <source>
        <dbReference type="ARBA" id="ARBA00009632"/>
    </source>
</evidence>
<dbReference type="Gene3D" id="3.40.1080.10">
    <property type="entry name" value="Glutaconate Coenzyme A-transferase"/>
    <property type="match status" value="1"/>
</dbReference>
<sequence>MADETHSQSDESRIHRSVSVQDAGTLAASIPADATLATSGFGSVGYPKAVPLALAESDRDLSLTVVSGGSVGEEIDTRLVEAGAIERRYPYQVTTEARTAINEGQIAFHDSHISRLSDEIELGQHVDVDIAVVEAVAVGDDWFVPSLSIGPTPAYVAAADRLIVEINDSLPRELEAIHDVYRPGRPPNREPIPLTHPGERIGTSRIEFPSEKLVGVTRTERRDTSYTFREPTAADRAIAANLLEFLADEIHGNPVFAESVQLQFGVGSLGNALMGALGDFDFGDREVNYYGEVIQDGLLDLLDDGLLDVASATSLALSEDGQERLCEDIDRYAENVVLRPSDISNNPAVVNRFGVVGVNSALEVDLYGHVNSTHIGGTHLLNGIGGSGDFNRNALVPIVALSSTAKEGTISRIVPMVPHVDHTEQDISVVITEQGVADLRGLAPRERAEELVEHCAHPEYRSDLRRYLERAARGGGHIPHDLSRAFDWQSEG</sequence>
<feature type="region of interest" description="Disordered" evidence="2">
    <location>
        <begin position="182"/>
        <end position="201"/>
    </location>
</feature>
<dbReference type="AlphaFoldDB" id="A0A1H7KWL9"/>
<keyword evidence="5" id="KW-0808">Transferase</keyword>
<evidence type="ECO:0000256" key="2">
    <source>
        <dbReference type="SAM" id="MobiDB-lite"/>
    </source>
</evidence>
<name>A0A1H7KWL9_HALLR</name>
<evidence type="ECO:0000313" key="6">
    <source>
        <dbReference type="Proteomes" id="UP000183894"/>
    </source>
</evidence>